<dbReference type="EMBL" id="CM056742">
    <property type="protein sequence ID" value="KAJ8674757.1"/>
    <property type="molecule type" value="Genomic_DNA"/>
</dbReference>
<reference evidence="1" key="1">
    <citation type="submission" date="2023-04" db="EMBL/GenBank/DDBJ databases">
        <title>A chromosome-level genome assembly of the parasitoid wasp Eretmocerus hayati.</title>
        <authorList>
            <person name="Zhong Y."/>
            <person name="Liu S."/>
            <person name="Liu Y."/>
        </authorList>
    </citation>
    <scope>NUCLEOTIDE SEQUENCE</scope>
    <source>
        <strain evidence="1">ZJU_SS_LIU_2023</strain>
    </source>
</reference>
<sequence length="351" mass="40072">MKAQLDLILCSIIESDSNGDTIWVWNYPMVEESLKKFVLHKYKFQTEHNNIQPFVFSKFEKVWFYIYNSDSINSEKMKMVKHFAIVLVAKDYSPQKYETFCRLLSKTYTISCTPVEVLKLYLSAFTNGVCSTVDGDTFSSNEFETVSFGSSTNLKGLIKIFELETILIYTALLLKKRVVVYHHSLEQLLKWISTFPALMKHRKIVDSLFSWIDLVPEEISQLKKHSFYVAGCPDSLISSKSELYDLLVNIPAREIIVPNHAKESFTMTKTHKEIALFIVQLGENQSIAEAQVISEIADKTQDLLNQLTTLATKNSDGTKKVPIQAIKEKNLAASVENFLIQLAIAEDLLVR</sequence>
<evidence type="ECO:0000313" key="2">
    <source>
        <dbReference type="Proteomes" id="UP001239111"/>
    </source>
</evidence>
<keyword evidence="2" id="KW-1185">Reference proteome</keyword>
<accession>A0ACC2NX13</accession>
<name>A0ACC2NX13_9HYME</name>
<organism evidence="1 2">
    <name type="scientific">Eretmocerus hayati</name>
    <dbReference type="NCBI Taxonomy" id="131215"/>
    <lineage>
        <taxon>Eukaryota</taxon>
        <taxon>Metazoa</taxon>
        <taxon>Ecdysozoa</taxon>
        <taxon>Arthropoda</taxon>
        <taxon>Hexapoda</taxon>
        <taxon>Insecta</taxon>
        <taxon>Pterygota</taxon>
        <taxon>Neoptera</taxon>
        <taxon>Endopterygota</taxon>
        <taxon>Hymenoptera</taxon>
        <taxon>Apocrita</taxon>
        <taxon>Proctotrupomorpha</taxon>
        <taxon>Chalcidoidea</taxon>
        <taxon>Aphelinidae</taxon>
        <taxon>Aphelininae</taxon>
        <taxon>Eretmocerus</taxon>
    </lineage>
</organism>
<dbReference type="Proteomes" id="UP001239111">
    <property type="component" value="Chromosome 2"/>
</dbReference>
<evidence type="ECO:0000313" key="1">
    <source>
        <dbReference type="EMBL" id="KAJ8674757.1"/>
    </source>
</evidence>
<gene>
    <name evidence="1" type="ORF">QAD02_010543</name>
</gene>
<proteinExistence type="predicted"/>
<comment type="caution">
    <text evidence="1">The sequence shown here is derived from an EMBL/GenBank/DDBJ whole genome shotgun (WGS) entry which is preliminary data.</text>
</comment>
<protein>
    <submittedName>
        <fullName evidence="1">Uncharacterized protein</fullName>
    </submittedName>
</protein>